<dbReference type="InterPro" id="IPR014001">
    <property type="entry name" value="Helicase_ATP-bd"/>
</dbReference>
<dbReference type="SUPFAM" id="SSF143517">
    <property type="entry name" value="TRCF domain-like"/>
    <property type="match status" value="1"/>
</dbReference>
<dbReference type="PROSITE" id="PS51192">
    <property type="entry name" value="HELICASE_ATP_BIND_1"/>
    <property type="match status" value="1"/>
</dbReference>
<dbReference type="Proteomes" id="UP000310168">
    <property type="component" value="Unassembled WGS sequence"/>
</dbReference>
<name>A0ABY2TT01_9SPIR</name>
<dbReference type="SMART" id="SM00982">
    <property type="entry name" value="TRCF"/>
    <property type="match status" value="1"/>
</dbReference>
<dbReference type="Gene3D" id="3.90.1150.50">
    <property type="entry name" value="Transcription-repair-coupling factor, D7 domain"/>
    <property type="match status" value="1"/>
</dbReference>
<evidence type="ECO:0000313" key="12">
    <source>
        <dbReference type="EMBL" id="TKZ34817.1"/>
    </source>
</evidence>
<evidence type="ECO:0000256" key="6">
    <source>
        <dbReference type="ARBA" id="ARBA00022840"/>
    </source>
</evidence>
<evidence type="ECO:0000256" key="9">
    <source>
        <dbReference type="SAM" id="Coils"/>
    </source>
</evidence>
<dbReference type="InterPro" id="IPR005118">
    <property type="entry name" value="TRCF_C"/>
</dbReference>
<dbReference type="Pfam" id="PF02559">
    <property type="entry name" value="CarD_TRCF_RID"/>
    <property type="match status" value="1"/>
</dbReference>
<evidence type="ECO:0000256" key="3">
    <source>
        <dbReference type="ARBA" id="ARBA00022763"/>
    </source>
</evidence>
<dbReference type="InterPro" id="IPR027417">
    <property type="entry name" value="P-loop_NTPase"/>
</dbReference>
<keyword evidence="8" id="KW-0234">DNA repair</keyword>
<protein>
    <submittedName>
        <fullName evidence="12">Transcription-repair coupling factor</fullName>
    </submittedName>
</protein>
<dbReference type="Pfam" id="PF00271">
    <property type="entry name" value="Helicase_C"/>
    <property type="match status" value="1"/>
</dbReference>
<keyword evidence="1" id="KW-0963">Cytoplasm</keyword>
<dbReference type="InterPro" id="IPR037235">
    <property type="entry name" value="TRCF-like_C_D7"/>
</dbReference>
<dbReference type="InterPro" id="IPR041471">
    <property type="entry name" value="UvrB_inter"/>
</dbReference>
<dbReference type="InterPro" id="IPR003711">
    <property type="entry name" value="CarD-like/TRCF_RID"/>
</dbReference>
<dbReference type="Pfam" id="PF00270">
    <property type="entry name" value="DEAD"/>
    <property type="match status" value="1"/>
</dbReference>
<dbReference type="CDD" id="cd17991">
    <property type="entry name" value="DEXHc_TRCF"/>
    <property type="match status" value="1"/>
</dbReference>
<dbReference type="Pfam" id="PF03461">
    <property type="entry name" value="TRCF"/>
    <property type="match status" value="1"/>
</dbReference>
<evidence type="ECO:0000256" key="7">
    <source>
        <dbReference type="ARBA" id="ARBA00023125"/>
    </source>
</evidence>
<feature type="non-terminal residue" evidence="12">
    <location>
        <position position="1"/>
    </location>
</feature>
<dbReference type="PANTHER" id="PTHR47964">
    <property type="entry name" value="ATP-DEPENDENT DNA HELICASE HOMOLOG RECG, CHLOROPLASTIC"/>
    <property type="match status" value="1"/>
</dbReference>
<evidence type="ECO:0000259" key="11">
    <source>
        <dbReference type="PROSITE" id="PS51194"/>
    </source>
</evidence>
<dbReference type="NCBIfam" id="TIGR00580">
    <property type="entry name" value="mfd"/>
    <property type="match status" value="1"/>
</dbReference>
<evidence type="ECO:0000313" key="13">
    <source>
        <dbReference type="Proteomes" id="UP000310168"/>
    </source>
</evidence>
<evidence type="ECO:0000259" key="10">
    <source>
        <dbReference type="PROSITE" id="PS51192"/>
    </source>
</evidence>
<dbReference type="InterPro" id="IPR004576">
    <property type="entry name" value="Mfd"/>
</dbReference>
<evidence type="ECO:0000256" key="4">
    <source>
        <dbReference type="ARBA" id="ARBA00022801"/>
    </source>
</evidence>
<dbReference type="Gene3D" id="2.40.10.170">
    <property type="match status" value="1"/>
</dbReference>
<dbReference type="InterPro" id="IPR036101">
    <property type="entry name" value="CarD-like/TRCF_RID_sf"/>
</dbReference>
<gene>
    <name evidence="12" type="primary">mfd</name>
    <name evidence="12" type="ORF">EZH24_07530</name>
</gene>
<dbReference type="SMART" id="SM00490">
    <property type="entry name" value="HELICc"/>
    <property type="match status" value="1"/>
</dbReference>
<evidence type="ECO:0000256" key="8">
    <source>
        <dbReference type="ARBA" id="ARBA00023204"/>
    </source>
</evidence>
<dbReference type="PROSITE" id="PS51194">
    <property type="entry name" value="HELICASE_CTER"/>
    <property type="match status" value="1"/>
</dbReference>
<dbReference type="Gene3D" id="3.30.2060.10">
    <property type="entry name" value="Penicillin-binding protein 1b domain"/>
    <property type="match status" value="1"/>
</dbReference>
<sequence>KIYSGLKGGGEPLFFASLFKEKNESFLIIKENESEAMLLSQSLNFYNIPNYYFPAYDSVPFTKMSPITDIAQERVNILYKLINKEKCIIIATANSIAKKLPNKNDLEKLYIPIKINEKLNLEDLRLKLYDLGYIIEMEVSEIGTAAIRGSIIDIFSIGYDNPIRIEMFDDYVESIRLFKIENGRSFKNLEEVIIYPTREAVYSDSMIEEFLKRENIEAELKNNINQKKYFAGSENLLPIFYFDLETIFDYFEEKKIFVDDNLKLRTKFINILNSINENFNSVDNIFNIIENKSELYIDFDYFESVIRKSINISPFIIENDTYKFNFVEGESFKSRITEFLDYIKNYREKDYLIILSTGHFDQANRFYKIMQELEPTIIADNIKDLNINVKENYDEENIITEDKKIDLSNNKNNFYIITAPASSGFIKDDIKTIFIADWEVFGRKRKQIKKLPKVNKNIIDTFVDLNIGDYAVHVNYGIGKYLGLTRKSSNGKEKDYLTLEYSEGDKLYIPVEQMNFVQKYISGGGHSPRLTSLRTSAWEKIKSKARKDALKTARELIRLYTIRANIQGNVYGHDTQWQDDFEASFKYEETVDQLKAINDIKKDMESGKMMDRLVCGDVGFGKTEVAFRAIFKAIMAGKQCAMLCPTTILSQQHYNTAKNRFKDFPVEIDILNRFAASKEAKRSRENLKNGECDLIIGTHTLLSKNIEFKNLGLIVIDEEQRFGVNHKEALKKLRLETDVLTLSATPIPRTLNMALTGIRDISVIETPPLNRIPVKTFVMEFNEETVVSAIEREIERNGQVFYLYNRVESIDSFALFIKKLCPKARICVAHGRMLGNQLEKIMKDFIDYKYDILVSTTIIENGIDIPNANTILIENAHALGLSELYQLRGRVGRSDREAYAYMFYPKNLALSEVAYKRLSAISEHTDLGAGFKIAMRDLEIRGAGNILGNEQSGMIYQVGYELYVQMLEEAKNEFNGEIKEVTFDTIIDFKYDLYIPDFYISDTKEKISVYKLILRSQNDNDIESAKEYLTDKYGKIPKEIEDIFEIAKLKVILKKARVLSVIEGQSSIYIKLDKYSRIDTNKLMRLISSNDSGVYFDKENLNQLILSNIEETENNLNLKIEKVKNLILEIESHEINIKDNKDKSDKEEAQKIANITNIIEANLESQKIENKKSPLKRKPRKKPLKIIKIKSKL</sequence>
<reference evidence="12 13" key="1">
    <citation type="journal article" date="2019" name="Anaerobe">
        <title>Brachyspira catarrhinii sp. nov., an anaerobic intestinal spirochaete isolated from vervet monkeys may have been misidentified as Brachyspira aalborgi in previous studies.</title>
        <authorList>
            <person name="Phillips N.D."/>
            <person name="La T."/>
            <person name="Hampson D.J."/>
        </authorList>
    </citation>
    <scope>NUCLEOTIDE SEQUENCE [LARGE SCALE GENOMIC DNA]</scope>
    <source>
        <strain evidence="12 13">Z12</strain>
    </source>
</reference>
<keyword evidence="13" id="KW-1185">Reference proteome</keyword>
<dbReference type="InterPro" id="IPR011545">
    <property type="entry name" value="DEAD/DEAH_box_helicase_dom"/>
</dbReference>
<dbReference type="PANTHER" id="PTHR47964:SF1">
    <property type="entry name" value="ATP-DEPENDENT DNA HELICASE HOMOLOG RECG, CHLOROPLASTIC"/>
    <property type="match status" value="1"/>
</dbReference>
<dbReference type="RefSeq" id="WP_137998506.1">
    <property type="nucleotide sequence ID" value="NZ_SJDU01000184.1"/>
</dbReference>
<dbReference type="Gene3D" id="3.40.50.11180">
    <property type="match status" value="1"/>
</dbReference>
<keyword evidence="7" id="KW-0238">DNA-binding</keyword>
<feature type="domain" description="Helicase C-terminal" evidence="11">
    <location>
        <begin position="773"/>
        <end position="939"/>
    </location>
</feature>
<evidence type="ECO:0000256" key="1">
    <source>
        <dbReference type="ARBA" id="ARBA00022490"/>
    </source>
</evidence>
<proteinExistence type="inferred from homology"/>
<feature type="domain" description="Helicase ATP-binding" evidence="10">
    <location>
        <begin position="603"/>
        <end position="764"/>
    </location>
</feature>
<keyword evidence="5" id="KW-0347">Helicase</keyword>
<evidence type="ECO:0000256" key="2">
    <source>
        <dbReference type="ARBA" id="ARBA00022741"/>
    </source>
</evidence>
<evidence type="ECO:0000256" key="5">
    <source>
        <dbReference type="ARBA" id="ARBA00022806"/>
    </source>
</evidence>
<organism evidence="12 13">
    <name type="scientific">Brachyspira catarrhinii</name>
    <dbReference type="NCBI Taxonomy" id="2528966"/>
    <lineage>
        <taxon>Bacteria</taxon>
        <taxon>Pseudomonadati</taxon>
        <taxon>Spirochaetota</taxon>
        <taxon>Spirochaetia</taxon>
        <taxon>Brachyspirales</taxon>
        <taxon>Brachyspiraceae</taxon>
        <taxon>Brachyspira</taxon>
    </lineage>
</organism>
<feature type="coiled-coil region" evidence="9">
    <location>
        <begin position="1106"/>
        <end position="1150"/>
    </location>
</feature>
<accession>A0ABY2TT01</accession>
<dbReference type="InterPro" id="IPR001650">
    <property type="entry name" value="Helicase_C-like"/>
</dbReference>
<dbReference type="SMART" id="SM00487">
    <property type="entry name" value="DEXDc"/>
    <property type="match status" value="1"/>
</dbReference>
<keyword evidence="2" id="KW-0547">Nucleotide-binding</keyword>
<keyword evidence="3" id="KW-0227">DNA damage</keyword>
<dbReference type="SMART" id="SM01058">
    <property type="entry name" value="CarD_TRCF"/>
    <property type="match status" value="1"/>
</dbReference>
<dbReference type="InterPro" id="IPR047112">
    <property type="entry name" value="RecG/Mfd"/>
</dbReference>
<keyword evidence="9" id="KW-0175">Coiled coil</keyword>
<dbReference type="SUPFAM" id="SSF141259">
    <property type="entry name" value="CarD-like"/>
    <property type="match status" value="1"/>
</dbReference>
<dbReference type="HAMAP" id="MF_00969">
    <property type="entry name" value="TRCF"/>
    <property type="match status" value="1"/>
</dbReference>
<comment type="caution">
    <text evidence="12">The sequence shown here is derived from an EMBL/GenBank/DDBJ whole genome shotgun (WGS) entry which is preliminary data.</text>
</comment>
<dbReference type="Gene3D" id="3.40.50.300">
    <property type="entry name" value="P-loop containing nucleotide triphosphate hydrolases"/>
    <property type="match status" value="2"/>
</dbReference>
<dbReference type="Pfam" id="PF17757">
    <property type="entry name" value="UvrB_inter"/>
    <property type="match status" value="1"/>
</dbReference>
<dbReference type="EMBL" id="SJDU01000184">
    <property type="protein sequence ID" value="TKZ34817.1"/>
    <property type="molecule type" value="Genomic_DNA"/>
</dbReference>
<dbReference type="SUPFAM" id="SSF52540">
    <property type="entry name" value="P-loop containing nucleoside triphosphate hydrolases"/>
    <property type="match status" value="3"/>
</dbReference>
<keyword evidence="4" id="KW-0378">Hydrolase</keyword>
<keyword evidence="6" id="KW-0067">ATP-binding</keyword>